<name>A0A6G8PX86_9ACTN</name>
<dbReference type="AlphaFoldDB" id="A0A6G8PX86"/>
<organism evidence="2 3">
    <name type="scientific">Rubrobacter marinus</name>
    <dbReference type="NCBI Taxonomy" id="2653852"/>
    <lineage>
        <taxon>Bacteria</taxon>
        <taxon>Bacillati</taxon>
        <taxon>Actinomycetota</taxon>
        <taxon>Rubrobacteria</taxon>
        <taxon>Rubrobacterales</taxon>
        <taxon>Rubrobacteraceae</taxon>
        <taxon>Rubrobacter</taxon>
    </lineage>
</organism>
<dbReference type="GO" id="GO:0009898">
    <property type="term" value="C:cytoplasmic side of plasma membrane"/>
    <property type="evidence" value="ECO:0007669"/>
    <property type="project" value="TreeGrafter"/>
</dbReference>
<keyword evidence="3" id="KW-1185">Reference proteome</keyword>
<gene>
    <name evidence="2" type="ORF">GBA65_10230</name>
</gene>
<feature type="compositionally biased region" description="Basic residues" evidence="1">
    <location>
        <begin position="13"/>
        <end position="38"/>
    </location>
</feature>
<accession>A0A6G8PX86</accession>
<evidence type="ECO:0000313" key="3">
    <source>
        <dbReference type="Proteomes" id="UP000502706"/>
    </source>
</evidence>
<dbReference type="InterPro" id="IPR043129">
    <property type="entry name" value="ATPase_NBD"/>
</dbReference>
<feature type="region of interest" description="Disordered" evidence="1">
    <location>
        <begin position="1"/>
        <end position="44"/>
    </location>
</feature>
<dbReference type="GO" id="GO:0051301">
    <property type="term" value="P:cell division"/>
    <property type="evidence" value="ECO:0007669"/>
    <property type="project" value="TreeGrafter"/>
</dbReference>
<protein>
    <recommendedName>
        <fullName evidence="4">Cell division protein FtsA</fullName>
    </recommendedName>
</protein>
<dbReference type="Pfam" id="PF14450">
    <property type="entry name" value="FtsA"/>
    <property type="match status" value="1"/>
</dbReference>
<dbReference type="Proteomes" id="UP000502706">
    <property type="component" value="Chromosome"/>
</dbReference>
<dbReference type="KEGG" id="rmar:GBA65_10230"/>
<proteinExistence type="predicted"/>
<dbReference type="GO" id="GO:0032153">
    <property type="term" value="C:cell division site"/>
    <property type="evidence" value="ECO:0007669"/>
    <property type="project" value="TreeGrafter"/>
</dbReference>
<evidence type="ECO:0000313" key="2">
    <source>
        <dbReference type="EMBL" id="QIN78834.1"/>
    </source>
</evidence>
<evidence type="ECO:0008006" key="4">
    <source>
        <dbReference type="Google" id="ProtNLM"/>
    </source>
</evidence>
<sequence>MPHPGRQADGRSPPRRRRRHDRHRGVRARRPHPHRRRPDRGESFSSDVAYGLKLPFEDAERLKVRYGNVLSRNVDDVAPVLLDDRHYSAKFISQILEYRAREVLEFARDSLDDARLLNALPGGVVLTGGGSQLEGFGQLAEEILGTRAGFAVPRRIKGDVKPVLKPQYSTAVGLLYFAAKNDDLRPKSKGAGAFDFGSIVAAVKGWFRALPG</sequence>
<dbReference type="InterPro" id="IPR050696">
    <property type="entry name" value="FtsA/MreB"/>
</dbReference>
<reference evidence="2 3" key="1">
    <citation type="submission" date="2019-10" db="EMBL/GenBank/DDBJ databases">
        <title>Rubrobacter sp nov SCSIO 52915 isolated from a deep-sea sediment in the South China Sea.</title>
        <authorList>
            <person name="Chen R.W."/>
        </authorList>
    </citation>
    <scope>NUCLEOTIDE SEQUENCE [LARGE SCALE GENOMIC DNA]</scope>
    <source>
        <strain evidence="2 3">SCSIO 52915</strain>
    </source>
</reference>
<dbReference type="SUPFAM" id="SSF53067">
    <property type="entry name" value="Actin-like ATPase domain"/>
    <property type="match status" value="1"/>
</dbReference>
<dbReference type="Gene3D" id="3.30.420.40">
    <property type="match status" value="1"/>
</dbReference>
<dbReference type="PANTHER" id="PTHR32432">
    <property type="entry name" value="CELL DIVISION PROTEIN FTSA-RELATED"/>
    <property type="match status" value="1"/>
</dbReference>
<evidence type="ECO:0000256" key="1">
    <source>
        <dbReference type="SAM" id="MobiDB-lite"/>
    </source>
</evidence>
<dbReference type="EMBL" id="CP045121">
    <property type="protein sequence ID" value="QIN78834.1"/>
    <property type="molecule type" value="Genomic_DNA"/>
</dbReference>
<dbReference type="PANTHER" id="PTHR32432:SF4">
    <property type="entry name" value="CELL DIVISION PROTEIN FTSA"/>
    <property type="match status" value="1"/>
</dbReference>